<dbReference type="InterPro" id="IPR009050">
    <property type="entry name" value="Globin-like_sf"/>
</dbReference>
<name>A0A0R3RRG6_9BILA</name>
<accession>A0A0R3RRG6</accession>
<protein>
    <submittedName>
        <fullName evidence="2">GLOBIN domain-containing protein</fullName>
    </submittedName>
</protein>
<dbReference type="WBParaSite" id="EEL_0000432701-mRNA-1">
    <property type="protein sequence ID" value="EEL_0000432701-mRNA-1"/>
    <property type="gene ID" value="EEL_0000432701"/>
</dbReference>
<dbReference type="Proteomes" id="UP000050640">
    <property type="component" value="Unplaced"/>
</dbReference>
<dbReference type="SUPFAM" id="SSF46458">
    <property type="entry name" value="Globin-like"/>
    <property type="match status" value="1"/>
</dbReference>
<evidence type="ECO:0000313" key="1">
    <source>
        <dbReference type="Proteomes" id="UP000050640"/>
    </source>
</evidence>
<dbReference type="AlphaFoldDB" id="A0A0R3RRG6"/>
<dbReference type="GO" id="GO:0020037">
    <property type="term" value="F:heme binding"/>
    <property type="evidence" value="ECO:0007669"/>
    <property type="project" value="InterPro"/>
</dbReference>
<keyword evidence="1" id="KW-1185">Reference proteome</keyword>
<dbReference type="GO" id="GO:0019825">
    <property type="term" value="F:oxygen binding"/>
    <property type="evidence" value="ECO:0007669"/>
    <property type="project" value="InterPro"/>
</dbReference>
<organism evidence="1 2">
    <name type="scientific">Elaeophora elaphi</name>
    <dbReference type="NCBI Taxonomy" id="1147741"/>
    <lineage>
        <taxon>Eukaryota</taxon>
        <taxon>Metazoa</taxon>
        <taxon>Ecdysozoa</taxon>
        <taxon>Nematoda</taxon>
        <taxon>Chromadorea</taxon>
        <taxon>Rhabditida</taxon>
        <taxon>Spirurina</taxon>
        <taxon>Spiruromorpha</taxon>
        <taxon>Filarioidea</taxon>
        <taxon>Onchocercidae</taxon>
        <taxon>Elaeophora</taxon>
    </lineage>
</organism>
<dbReference type="InterPro" id="IPR044399">
    <property type="entry name" value="Mb-like_M"/>
</dbReference>
<dbReference type="InterPro" id="IPR012292">
    <property type="entry name" value="Globin/Proto"/>
</dbReference>
<evidence type="ECO:0000313" key="2">
    <source>
        <dbReference type="WBParaSite" id="EEL_0000432701-mRNA-1"/>
    </source>
</evidence>
<reference evidence="2" key="1">
    <citation type="submission" date="2017-02" db="UniProtKB">
        <authorList>
            <consortium name="WormBaseParasite"/>
        </authorList>
    </citation>
    <scope>IDENTIFICATION</scope>
</reference>
<dbReference type="Gene3D" id="1.10.490.10">
    <property type="entry name" value="Globins"/>
    <property type="match status" value="1"/>
</dbReference>
<sequence>MKRPTNEKEINNVNTGEEEEIISFTDLQEARCHWIQLAKLDLQVLKVIQSTIAHIIEKFEPMRLLWSFGKNYEKKKLYDDQRFHDYCGYFQEALKTIMEFVDEPRDMCKFIRNIGARHFFYNVYEPHIEVKFKLLIR</sequence>
<proteinExistence type="predicted"/>
<dbReference type="CDD" id="cd01040">
    <property type="entry name" value="Mb-like"/>
    <property type="match status" value="1"/>
</dbReference>